<protein>
    <submittedName>
        <fullName evidence="1">Uncharacterized protein</fullName>
    </submittedName>
</protein>
<dbReference type="AlphaFoldDB" id="A0A8T0PNV2"/>
<dbReference type="Proteomes" id="UP000823388">
    <property type="component" value="Chromosome 8K"/>
</dbReference>
<sequence length="142" mass="15431">MSSTVRASTGDIPSSTAGEAAIGIGVVATIAASAVAGEDAAIVTVAKCNEDEDYREQADQEMKMHQSYRIKALLCRKGYTYCLICHLASGEKELPKDQNKIEHHNITAHCCPGIKCVRAGCFTRARYSRDIGLHQYVCHKLS</sequence>
<gene>
    <name evidence="1" type="ORF">PVAP13_8KG289804</name>
</gene>
<keyword evidence="2" id="KW-1185">Reference proteome</keyword>
<proteinExistence type="predicted"/>
<reference evidence="1 2" key="1">
    <citation type="submission" date="2020-05" db="EMBL/GenBank/DDBJ databases">
        <title>WGS assembly of Panicum virgatum.</title>
        <authorList>
            <person name="Lovell J.T."/>
            <person name="Jenkins J."/>
            <person name="Shu S."/>
            <person name="Juenger T.E."/>
            <person name="Schmutz J."/>
        </authorList>
    </citation>
    <scope>NUCLEOTIDE SEQUENCE [LARGE SCALE GENOMIC DNA]</scope>
    <source>
        <strain evidence="2">cv. AP13</strain>
    </source>
</reference>
<organism evidence="1 2">
    <name type="scientific">Panicum virgatum</name>
    <name type="common">Blackwell switchgrass</name>
    <dbReference type="NCBI Taxonomy" id="38727"/>
    <lineage>
        <taxon>Eukaryota</taxon>
        <taxon>Viridiplantae</taxon>
        <taxon>Streptophyta</taxon>
        <taxon>Embryophyta</taxon>
        <taxon>Tracheophyta</taxon>
        <taxon>Spermatophyta</taxon>
        <taxon>Magnoliopsida</taxon>
        <taxon>Liliopsida</taxon>
        <taxon>Poales</taxon>
        <taxon>Poaceae</taxon>
        <taxon>PACMAD clade</taxon>
        <taxon>Panicoideae</taxon>
        <taxon>Panicodae</taxon>
        <taxon>Paniceae</taxon>
        <taxon>Panicinae</taxon>
        <taxon>Panicum</taxon>
        <taxon>Panicum sect. Hiantes</taxon>
    </lineage>
</organism>
<name>A0A8T0PNV2_PANVG</name>
<accession>A0A8T0PNV2</accession>
<evidence type="ECO:0000313" key="2">
    <source>
        <dbReference type="Proteomes" id="UP000823388"/>
    </source>
</evidence>
<evidence type="ECO:0000313" key="1">
    <source>
        <dbReference type="EMBL" id="KAG2562775.1"/>
    </source>
</evidence>
<comment type="caution">
    <text evidence="1">The sequence shown here is derived from an EMBL/GenBank/DDBJ whole genome shotgun (WGS) entry which is preliminary data.</text>
</comment>
<dbReference type="EMBL" id="CM029051">
    <property type="protein sequence ID" value="KAG2562775.1"/>
    <property type="molecule type" value="Genomic_DNA"/>
</dbReference>